<dbReference type="Gene3D" id="6.10.140.1340">
    <property type="match status" value="1"/>
</dbReference>
<protein>
    <recommendedName>
        <fullName evidence="3">DUF2892 domain-containing protein</fullName>
    </recommendedName>
</protein>
<evidence type="ECO:0008006" key="3">
    <source>
        <dbReference type="Google" id="ProtNLM"/>
    </source>
</evidence>
<dbReference type="HOGENOM" id="CLU_126527_0_0_2"/>
<dbReference type="Proteomes" id="UP000066529">
    <property type="component" value="Chromosome"/>
</dbReference>
<dbReference type="OrthoDB" id="132499at2157"/>
<dbReference type="EMBL" id="CP009501">
    <property type="protein sequence ID" value="AKB14204.1"/>
    <property type="molecule type" value="Genomic_DNA"/>
</dbReference>
<dbReference type="STRING" id="523844.MSTHT_2446"/>
<accession>A0A0E3H9J3</accession>
<dbReference type="GeneID" id="41602144"/>
<name>A0A0E3H9J3_METTT</name>
<reference evidence="1 2" key="1">
    <citation type="submission" date="2014-07" db="EMBL/GenBank/DDBJ databases">
        <title>Methanogenic archaea and the global carbon cycle.</title>
        <authorList>
            <person name="Henriksen J.R."/>
            <person name="Luke J."/>
            <person name="Reinhart S."/>
            <person name="Benedict M.N."/>
            <person name="Youngblut N.D."/>
            <person name="Metcalf M.E."/>
            <person name="Whitaker R.J."/>
            <person name="Metcalf W.W."/>
        </authorList>
    </citation>
    <scope>NUCLEOTIDE SEQUENCE [LARGE SCALE GENOMIC DNA]</scope>
    <source>
        <strain evidence="2">ATCC 43570 / DSM 1825 / OCM 12 / VKM B-1830 / TM-1</strain>
    </source>
</reference>
<proteinExistence type="predicted"/>
<organism evidence="1 2">
    <name type="scientific">Methanosarcina thermophila (strain ATCC 43570 / DSM 1825 / OCM 12 / VKM B-1830 / TM-1)</name>
    <dbReference type="NCBI Taxonomy" id="523844"/>
    <lineage>
        <taxon>Archaea</taxon>
        <taxon>Methanobacteriati</taxon>
        <taxon>Methanobacteriota</taxon>
        <taxon>Stenosarchaea group</taxon>
        <taxon>Methanomicrobia</taxon>
        <taxon>Methanosarcinales</taxon>
        <taxon>Methanosarcinaceae</taxon>
        <taxon>Methanosarcina</taxon>
    </lineage>
</organism>
<evidence type="ECO:0000313" key="2">
    <source>
        <dbReference type="Proteomes" id="UP000066529"/>
    </source>
</evidence>
<dbReference type="KEGG" id="mthr:MSTHT_2446"/>
<evidence type="ECO:0000313" key="1">
    <source>
        <dbReference type="EMBL" id="AKB14204.1"/>
    </source>
</evidence>
<dbReference type="AlphaFoldDB" id="A0A0E3H9J3"/>
<gene>
    <name evidence="1" type="ORF">MSTHT_2446</name>
</gene>
<sequence length="159" mass="18275">MTINDYSELIRGDRVRANTSPEINQAIDTEIAASVRFYASKTNYEITKRIKELDLEWDIERYLEANAAIFTAIGSSMGFKKSRFWLILPLTVSIFLLQHAVQGWCPPVSVFRRLGIRTRREIEVEKYALKALRGDFDEVSDQEISINRAKKAVTESRSV</sequence>
<dbReference type="PATRIC" id="fig|523844.20.peg.2983"/>
<dbReference type="RefSeq" id="WP_048168143.1">
    <property type="nucleotide sequence ID" value="NZ_CP009501.1"/>
</dbReference>